<evidence type="ECO:0000313" key="2">
    <source>
        <dbReference type="EMBL" id="EAY93779.1"/>
    </source>
</evidence>
<sequence>MPHSHWARMSQSRRRSGRWEDDSTGEVEARCDKVKVGRGEVKAGVWGRAEVADDVHHGSHQQQPVRPARQGGVLDVNRLHPRARCCRLSAEISAAVDAA</sequence>
<feature type="compositionally biased region" description="Basic and acidic residues" evidence="1">
    <location>
        <begin position="17"/>
        <end position="29"/>
    </location>
</feature>
<name>A2XSG9_ORYSI</name>
<evidence type="ECO:0000313" key="3">
    <source>
        <dbReference type="Proteomes" id="UP000007015"/>
    </source>
</evidence>
<feature type="region of interest" description="Disordered" evidence="1">
    <location>
        <begin position="1"/>
        <end position="29"/>
    </location>
</feature>
<dbReference type="AlphaFoldDB" id="A2XSG9"/>
<keyword evidence="3" id="KW-1185">Reference proteome</keyword>
<reference evidence="2 3" key="1">
    <citation type="journal article" date="2005" name="PLoS Biol.">
        <title>The genomes of Oryza sativa: a history of duplications.</title>
        <authorList>
            <person name="Yu J."/>
            <person name="Wang J."/>
            <person name="Lin W."/>
            <person name="Li S."/>
            <person name="Li H."/>
            <person name="Zhou J."/>
            <person name="Ni P."/>
            <person name="Dong W."/>
            <person name="Hu S."/>
            <person name="Zeng C."/>
            <person name="Zhang J."/>
            <person name="Zhang Y."/>
            <person name="Li R."/>
            <person name="Xu Z."/>
            <person name="Li S."/>
            <person name="Li X."/>
            <person name="Zheng H."/>
            <person name="Cong L."/>
            <person name="Lin L."/>
            <person name="Yin J."/>
            <person name="Geng J."/>
            <person name="Li G."/>
            <person name="Shi J."/>
            <person name="Liu J."/>
            <person name="Lv H."/>
            <person name="Li J."/>
            <person name="Wang J."/>
            <person name="Deng Y."/>
            <person name="Ran L."/>
            <person name="Shi X."/>
            <person name="Wang X."/>
            <person name="Wu Q."/>
            <person name="Li C."/>
            <person name="Ren X."/>
            <person name="Wang J."/>
            <person name="Wang X."/>
            <person name="Li D."/>
            <person name="Liu D."/>
            <person name="Zhang X."/>
            <person name="Ji Z."/>
            <person name="Zhao W."/>
            <person name="Sun Y."/>
            <person name="Zhang Z."/>
            <person name="Bao J."/>
            <person name="Han Y."/>
            <person name="Dong L."/>
            <person name="Ji J."/>
            <person name="Chen P."/>
            <person name="Wu S."/>
            <person name="Liu J."/>
            <person name="Xiao Y."/>
            <person name="Bu D."/>
            <person name="Tan J."/>
            <person name="Yang L."/>
            <person name="Ye C."/>
            <person name="Zhang J."/>
            <person name="Xu J."/>
            <person name="Zhou Y."/>
            <person name="Yu Y."/>
            <person name="Zhang B."/>
            <person name="Zhuang S."/>
            <person name="Wei H."/>
            <person name="Liu B."/>
            <person name="Lei M."/>
            <person name="Yu H."/>
            <person name="Li Y."/>
            <person name="Xu H."/>
            <person name="Wei S."/>
            <person name="He X."/>
            <person name="Fang L."/>
            <person name="Zhang Z."/>
            <person name="Zhang Y."/>
            <person name="Huang X."/>
            <person name="Su Z."/>
            <person name="Tong W."/>
            <person name="Li J."/>
            <person name="Tong Z."/>
            <person name="Li S."/>
            <person name="Ye J."/>
            <person name="Wang L."/>
            <person name="Fang L."/>
            <person name="Lei T."/>
            <person name="Chen C."/>
            <person name="Chen H."/>
            <person name="Xu Z."/>
            <person name="Li H."/>
            <person name="Huang H."/>
            <person name="Zhang F."/>
            <person name="Xu H."/>
            <person name="Li N."/>
            <person name="Zhao C."/>
            <person name="Li S."/>
            <person name="Dong L."/>
            <person name="Huang Y."/>
            <person name="Li L."/>
            <person name="Xi Y."/>
            <person name="Qi Q."/>
            <person name="Li W."/>
            <person name="Zhang B."/>
            <person name="Hu W."/>
            <person name="Zhang Y."/>
            <person name="Tian X."/>
            <person name="Jiao Y."/>
            <person name="Liang X."/>
            <person name="Jin J."/>
            <person name="Gao L."/>
            <person name="Zheng W."/>
            <person name="Hao B."/>
            <person name="Liu S."/>
            <person name="Wang W."/>
            <person name="Yuan L."/>
            <person name="Cao M."/>
            <person name="McDermott J."/>
            <person name="Samudrala R."/>
            <person name="Wang J."/>
            <person name="Wong G.K."/>
            <person name="Yang H."/>
        </authorList>
    </citation>
    <scope>NUCLEOTIDE SEQUENCE [LARGE SCALE GENOMIC DNA]</scope>
    <source>
        <strain evidence="3">cv. 93-11</strain>
    </source>
</reference>
<proteinExistence type="predicted"/>
<accession>A2XSG9</accession>
<organism evidence="2 3">
    <name type="scientific">Oryza sativa subsp. indica</name>
    <name type="common">Rice</name>
    <dbReference type="NCBI Taxonomy" id="39946"/>
    <lineage>
        <taxon>Eukaryota</taxon>
        <taxon>Viridiplantae</taxon>
        <taxon>Streptophyta</taxon>
        <taxon>Embryophyta</taxon>
        <taxon>Tracheophyta</taxon>
        <taxon>Spermatophyta</taxon>
        <taxon>Magnoliopsida</taxon>
        <taxon>Liliopsida</taxon>
        <taxon>Poales</taxon>
        <taxon>Poaceae</taxon>
        <taxon>BOP clade</taxon>
        <taxon>Oryzoideae</taxon>
        <taxon>Oryzeae</taxon>
        <taxon>Oryzinae</taxon>
        <taxon>Oryza</taxon>
        <taxon>Oryza sativa</taxon>
    </lineage>
</organism>
<dbReference type="Gramene" id="BGIOSGA016216-TA">
    <property type="protein sequence ID" value="BGIOSGA016216-PA"/>
    <property type="gene ID" value="BGIOSGA016216"/>
</dbReference>
<dbReference type="Proteomes" id="UP000007015">
    <property type="component" value="Chromosome 4"/>
</dbReference>
<evidence type="ECO:0000256" key="1">
    <source>
        <dbReference type="SAM" id="MobiDB-lite"/>
    </source>
</evidence>
<gene>
    <name evidence="2" type="ORF">OsI_15559</name>
</gene>
<protein>
    <submittedName>
        <fullName evidence="2">Uncharacterized protein</fullName>
    </submittedName>
</protein>
<dbReference type="EMBL" id="CM000129">
    <property type="protein sequence ID" value="EAY93779.1"/>
    <property type="molecule type" value="Genomic_DNA"/>
</dbReference>
<dbReference type="HOGENOM" id="CLU_2324481_0_0_1"/>